<reference evidence="2" key="2">
    <citation type="submission" date="2018-03" db="EMBL/GenBank/DDBJ databases">
        <title>The Triticum urartu genome reveals the dynamic nature of wheat genome evolution.</title>
        <authorList>
            <person name="Ling H."/>
            <person name="Ma B."/>
            <person name="Shi X."/>
            <person name="Liu H."/>
            <person name="Dong L."/>
            <person name="Sun H."/>
            <person name="Cao Y."/>
            <person name="Gao Q."/>
            <person name="Zheng S."/>
            <person name="Li Y."/>
            <person name="Yu Y."/>
            <person name="Du H."/>
            <person name="Qi M."/>
            <person name="Li Y."/>
            <person name="Yu H."/>
            <person name="Cui Y."/>
            <person name="Wang N."/>
            <person name="Chen C."/>
            <person name="Wu H."/>
            <person name="Zhao Y."/>
            <person name="Zhang J."/>
            <person name="Li Y."/>
            <person name="Zhou W."/>
            <person name="Zhang B."/>
            <person name="Hu W."/>
            <person name="Eijk M."/>
            <person name="Tang J."/>
            <person name="Witsenboer H."/>
            <person name="Zhao S."/>
            <person name="Li Z."/>
            <person name="Zhang A."/>
            <person name="Wang D."/>
            <person name="Liang C."/>
        </authorList>
    </citation>
    <scope>NUCLEOTIDE SEQUENCE [LARGE SCALE GENOMIC DNA]</scope>
    <source>
        <strain evidence="2">cv. G1812</strain>
    </source>
</reference>
<name>A0A8R7QLN9_TRIUA</name>
<reference evidence="3" key="1">
    <citation type="journal article" date="2013" name="Nature">
        <title>Draft genome of the wheat A-genome progenitor Triticum urartu.</title>
        <authorList>
            <person name="Ling H.Q."/>
            <person name="Zhao S."/>
            <person name="Liu D."/>
            <person name="Wang J."/>
            <person name="Sun H."/>
            <person name="Zhang C."/>
            <person name="Fan H."/>
            <person name="Li D."/>
            <person name="Dong L."/>
            <person name="Tao Y."/>
            <person name="Gao C."/>
            <person name="Wu H."/>
            <person name="Li Y."/>
            <person name="Cui Y."/>
            <person name="Guo X."/>
            <person name="Zheng S."/>
            <person name="Wang B."/>
            <person name="Yu K."/>
            <person name="Liang Q."/>
            <person name="Yang W."/>
            <person name="Lou X."/>
            <person name="Chen J."/>
            <person name="Feng M."/>
            <person name="Jian J."/>
            <person name="Zhang X."/>
            <person name="Luo G."/>
            <person name="Jiang Y."/>
            <person name="Liu J."/>
            <person name="Wang Z."/>
            <person name="Sha Y."/>
            <person name="Zhang B."/>
            <person name="Wu H."/>
            <person name="Tang D."/>
            <person name="Shen Q."/>
            <person name="Xue P."/>
            <person name="Zou S."/>
            <person name="Wang X."/>
            <person name="Liu X."/>
            <person name="Wang F."/>
            <person name="Yang Y."/>
            <person name="An X."/>
            <person name="Dong Z."/>
            <person name="Zhang K."/>
            <person name="Zhang X."/>
            <person name="Luo M.C."/>
            <person name="Dvorak J."/>
            <person name="Tong Y."/>
            <person name="Wang J."/>
            <person name="Yang H."/>
            <person name="Li Z."/>
            <person name="Wang D."/>
            <person name="Zhang A."/>
            <person name="Wang J."/>
        </authorList>
    </citation>
    <scope>NUCLEOTIDE SEQUENCE</scope>
    <source>
        <strain evidence="3">cv. G1812</strain>
    </source>
</reference>
<accession>A0A8R7QLN9</accession>
<evidence type="ECO:0000313" key="2">
    <source>
        <dbReference type="EnsemblPlants" id="TuG1812G0600001322.01.T01.cds406042"/>
    </source>
</evidence>
<dbReference type="Proteomes" id="UP000015106">
    <property type="component" value="Chromosome 6"/>
</dbReference>
<protein>
    <submittedName>
        <fullName evidence="2">Uncharacterized protein</fullName>
    </submittedName>
</protein>
<dbReference type="EnsemblPlants" id="TuG1812G0600001322.01.T01">
    <property type="protein sequence ID" value="TuG1812G0600001322.01.T01.cds406042"/>
    <property type="gene ID" value="TuG1812G0600001322.01"/>
</dbReference>
<organism evidence="2 3">
    <name type="scientific">Triticum urartu</name>
    <name type="common">Red wild einkorn</name>
    <name type="synonym">Crithodium urartu</name>
    <dbReference type="NCBI Taxonomy" id="4572"/>
    <lineage>
        <taxon>Eukaryota</taxon>
        <taxon>Viridiplantae</taxon>
        <taxon>Streptophyta</taxon>
        <taxon>Embryophyta</taxon>
        <taxon>Tracheophyta</taxon>
        <taxon>Spermatophyta</taxon>
        <taxon>Magnoliopsida</taxon>
        <taxon>Liliopsida</taxon>
        <taxon>Poales</taxon>
        <taxon>Poaceae</taxon>
        <taxon>BOP clade</taxon>
        <taxon>Pooideae</taxon>
        <taxon>Triticodae</taxon>
        <taxon>Triticeae</taxon>
        <taxon>Triticinae</taxon>
        <taxon>Triticum</taxon>
    </lineage>
</organism>
<sequence>MFPLSWLKLSSSTAKDGALTQGVVGICPVKLLVLALSTARLFITSHVVDGNLPVKKLLEMFSTCRGRAGVEDGNSLRPPVRQLKLTSRTRMLLDDTNSSGNPPDSEFWDRLRRKRPVRLPRNGEMDPLRPRDASETSVTVLSWLQVIPSHVQQSVSICHDAVRPPSLESPVRSWSRELFSWSVQELVGESKQTSSTRAKPKKGTGKPFLCE</sequence>
<keyword evidence="3" id="KW-1185">Reference proteome</keyword>
<proteinExistence type="predicted"/>
<dbReference type="Gramene" id="TuG1812G0600001322.01.T01">
    <property type="protein sequence ID" value="TuG1812G0600001322.01.T01.cds406042"/>
    <property type="gene ID" value="TuG1812G0600001322.01"/>
</dbReference>
<reference evidence="2" key="3">
    <citation type="submission" date="2022-06" db="UniProtKB">
        <authorList>
            <consortium name="EnsemblPlants"/>
        </authorList>
    </citation>
    <scope>IDENTIFICATION</scope>
</reference>
<dbReference type="AlphaFoldDB" id="A0A8R7QLN9"/>
<feature type="region of interest" description="Disordered" evidence="1">
    <location>
        <begin position="187"/>
        <end position="211"/>
    </location>
</feature>
<evidence type="ECO:0000256" key="1">
    <source>
        <dbReference type="SAM" id="MobiDB-lite"/>
    </source>
</evidence>
<evidence type="ECO:0000313" key="3">
    <source>
        <dbReference type="Proteomes" id="UP000015106"/>
    </source>
</evidence>